<reference evidence="2" key="1">
    <citation type="submission" date="2020-11" db="EMBL/GenBank/DDBJ databases">
        <authorList>
            <consortium name="DOE Joint Genome Institute"/>
            <person name="Ahrendt S."/>
            <person name="Riley R."/>
            <person name="Andreopoulos W."/>
            <person name="Labutti K."/>
            <person name="Pangilinan J."/>
            <person name="Ruiz-Duenas F.J."/>
            <person name="Barrasa J.M."/>
            <person name="Sanchez-Garcia M."/>
            <person name="Camarero S."/>
            <person name="Miyauchi S."/>
            <person name="Serrano A."/>
            <person name="Linde D."/>
            <person name="Babiker R."/>
            <person name="Drula E."/>
            <person name="Ayuso-Fernandez I."/>
            <person name="Pacheco R."/>
            <person name="Padilla G."/>
            <person name="Ferreira P."/>
            <person name="Barriuso J."/>
            <person name="Kellner H."/>
            <person name="Castanera R."/>
            <person name="Alfaro M."/>
            <person name="Ramirez L."/>
            <person name="Pisabarro A.G."/>
            <person name="Kuo A."/>
            <person name="Tritt A."/>
            <person name="Lipzen A."/>
            <person name="He G."/>
            <person name="Yan M."/>
            <person name="Ng V."/>
            <person name="Cullen D."/>
            <person name="Martin F."/>
            <person name="Rosso M.-N."/>
            <person name="Henrissat B."/>
            <person name="Hibbett D."/>
            <person name="Martinez A.T."/>
            <person name="Grigoriev I.V."/>
        </authorList>
    </citation>
    <scope>NUCLEOTIDE SEQUENCE</scope>
    <source>
        <strain evidence="2">CBS 247.69</strain>
    </source>
</reference>
<protein>
    <submittedName>
        <fullName evidence="2">Uncharacterized protein</fullName>
    </submittedName>
</protein>
<evidence type="ECO:0000256" key="1">
    <source>
        <dbReference type="SAM" id="MobiDB-lite"/>
    </source>
</evidence>
<feature type="region of interest" description="Disordered" evidence="1">
    <location>
        <begin position="1"/>
        <end position="35"/>
    </location>
</feature>
<feature type="compositionally biased region" description="Basic and acidic residues" evidence="1">
    <location>
        <begin position="1"/>
        <end position="19"/>
    </location>
</feature>
<proteinExistence type="predicted"/>
<comment type="caution">
    <text evidence="2">The sequence shown here is derived from an EMBL/GenBank/DDBJ whole genome shotgun (WGS) entry which is preliminary data.</text>
</comment>
<dbReference type="EMBL" id="MU150253">
    <property type="protein sequence ID" value="KAF9464565.1"/>
    <property type="molecule type" value="Genomic_DNA"/>
</dbReference>
<dbReference type="AlphaFoldDB" id="A0A9P5Y9C1"/>
<dbReference type="Proteomes" id="UP000807353">
    <property type="component" value="Unassembled WGS sequence"/>
</dbReference>
<organism evidence="2 3">
    <name type="scientific">Collybia nuda</name>
    <dbReference type="NCBI Taxonomy" id="64659"/>
    <lineage>
        <taxon>Eukaryota</taxon>
        <taxon>Fungi</taxon>
        <taxon>Dikarya</taxon>
        <taxon>Basidiomycota</taxon>
        <taxon>Agaricomycotina</taxon>
        <taxon>Agaricomycetes</taxon>
        <taxon>Agaricomycetidae</taxon>
        <taxon>Agaricales</taxon>
        <taxon>Tricholomatineae</taxon>
        <taxon>Clitocybaceae</taxon>
        <taxon>Collybia</taxon>
    </lineage>
</organism>
<gene>
    <name evidence="2" type="ORF">BDZ94DRAFT_1256018</name>
</gene>
<evidence type="ECO:0000313" key="2">
    <source>
        <dbReference type="EMBL" id="KAF9464565.1"/>
    </source>
</evidence>
<keyword evidence="3" id="KW-1185">Reference proteome</keyword>
<name>A0A9P5Y9C1_9AGAR</name>
<sequence length="73" mass="8269">MEEAQRQRETYQSDLEHRLNTVVSTSNRGEGGPETAGLEMLRLQIQQINITISTLQRQANENPPPDYSTSIEP</sequence>
<feature type="region of interest" description="Disordered" evidence="1">
    <location>
        <begin position="53"/>
        <end position="73"/>
    </location>
</feature>
<accession>A0A9P5Y9C1</accession>
<evidence type="ECO:0000313" key="3">
    <source>
        <dbReference type="Proteomes" id="UP000807353"/>
    </source>
</evidence>